<keyword evidence="1" id="KW-0175">Coiled coil</keyword>
<accession>D4CX37</accession>
<feature type="coiled-coil region" evidence="1">
    <location>
        <begin position="36"/>
        <end position="63"/>
    </location>
</feature>
<evidence type="ECO:0000313" key="3">
    <source>
        <dbReference type="Proteomes" id="UP000003748"/>
    </source>
</evidence>
<reference evidence="2 3" key="1">
    <citation type="submission" date="2010-02" db="EMBL/GenBank/DDBJ databases">
        <authorList>
            <person name="Weinstock G."/>
            <person name="Sodergren E."/>
            <person name="Clifton S."/>
            <person name="Fulton L."/>
            <person name="Fulton B."/>
            <person name="Courtney L."/>
            <person name="Fronick C."/>
            <person name="Harrison M."/>
            <person name="Strong C."/>
            <person name="Farmer C."/>
            <person name="Delahaunty K."/>
            <person name="Markovic C."/>
            <person name="Hall O."/>
            <person name="Minx P."/>
            <person name="Tomlinson C."/>
            <person name="Mitreva M."/>
            <person name="Nelson J."/>
            <person name="Hou S."/>
            <person name="Wollam A."/>
            <person name="Pepin K.H."/>
            <person name="Johnson M."/>
            <person name="Bhonagiri V."/>
            <person name="Zhang X."/>
            <person name="Suruliraj S."/>
            <person name="Warren W."/>
            <person name="Chinwalla A."/>
            <person name="Mardis E.R."/>
            <person name="Wilson R.K."/>
        </authorList>
    </citation>
    <scope>NUCLEOTIDE SEQUENCE [LARGE SCALE GENOMIC DNA]</scope>
    <source>
        <strain evidence="2 3">ATCC 33693</strain>
    </source>
</reference>
<evidence type="ECO:0000256" key="1">
    <source>
        <dbReference type="SAM" id="Coils"/>
    </source>
</evidence>
<dbReference type="Proteomes" id="UP000003748">
    <property type="component" value="Unassembled WGS sequence"/>
</dbReference>
<dbReference type="STRING" id="546275.FUSPEROL_01997"/>
<evidence type="ECO:0000313" key="2">
    <source>
        <dbReference type="EMBL" id="EFE85957.1"/>
    </source>
</evidence>
<sequence>MVCMEKTLLEYGVVGAILLYFLWKDSKTFEIYRTTMQKIVDQLEAMQKDQSELKKDMEEIKKFIK</sequence>
<organism evidence="2 3">
    <name type="scientific">Fusobacterium periodonticum ATCC 33693</name>
    <dbReference type="NCBI Taxonomy" id="546275"/>
    <lineage>
        <taxon>Bacteria</taxon>
        <taxon>Fusobacteriati</taxon>
        <taxon>Fusobacteriota</taxon>
        <taxon>Fusobacteriia</taxon>
        <taxon>Fusobacteriales</taxon>
        <taxon>Fusobacteriaceae</taxon>
        <taxon>Fusobacterium</taxon>
    </lineage>
</organism>
<protein>
    <submittedName>
        <fullName evidence="2">Uncharacterized protein</fullName>
    </submittedName>
</protein>
<proteinExistence type="predicted"/>
<dbReference type="AlphaFoldDB" id="D4CX37"/>
<comment type="caution">
    <text evidence="2">The sequence shown here is derived from an EMBL/GenBank/DDBJ whole genome shotgun (WGS) entry which is preliminary data.</text>
</comment>
<dbReference type="EMBL" id="ACJY01000099">
    <property type="protein sequence ID" value="EFE85957.1"/>
    <property type="molecule type" value="Genomic_DNA"/>
</dbReference>
<gene>
    <name evidence="2" type="ORF">FUSPEROL_01997</name>
</gene>
<name>D4CX37_9FUSO</name>
<dbReference type="HOGENOM" id="CLU_2752013_0_0_0"/>